<keyword evidence="3" id="KW-1003">Cell membrane</keyword>
<evidence type="ECO:0000256" key="2">
    <source>
        <dbReference type="ARBA" id="ARBA00022448"/>
    </source>
</evidence>
<dbReference type="PANTHER" id="PTHR42982:SF1">
    <property type="entry name" value="SEC-INDEPENDENT PROTEIN TRANSLOCASE PROTEIN TATA"/>
    <property type="match status" value="1"/>
</dbReference>
<feature type="compositionally biased region" description="Low complexity" evidence="9">
    <location>
        <begin position="77"/>
        <end position="95"/>
    </location>
</feature>
<keyword evidence="4 10" id="KW-0812">Transmembrane</keyword>
<dbReference type="eggNOG" id="arCOG02694">
    <property type="taxonomic scope" value="Archaea"/>
</dbReference>
<protein>
    <submittedName>
        <fullName evidence="11">Twin arginine-targeting protein translocase, TatA/E family</fullName>
    </submittedName>
</protein>
<dbReference type="InterPro" id="IPR006312">
    <property type="entry name" value="TatA/E"/>
</dbReference>
<keyword evidence="7" id="KW-0811">Translocation</keyword>
<evidence type="ECO:0000256" key="7">
    <source>
        <dbReference type="ARBA" id="ARBA00023010"/>
    </source>
</evidence>
<comment type="subcellular location">
    <subcellularLocation>
        <location evidence="1">Cell membrane</location>
        <topology evidence="1">Single-pass membrane protein</topology>
    </subcellularLocation>
</comment>
<dbReference type="Proteomes" id="UP000003980">
    <property type="component" value="Unassembled WGS sequence"/>
</dbReference>
<evidence type="ECO:0000256" key="9">
    <source>
        <dbReference type="SAM" id="MobiDB-lite"/>
    </source>
</evidence>
<dbReference type="NCBIfam" id="TIGR01411">
    <property type="entry name" value="tatAE"/>
    <property type="match status" value="1"/>
</dbReference>
<dbReference type="PANTHER" id="PTHR42982">
    <property type="entry name" value="SEC-INDEPENDENT PROTEIN TRANSLOCASE PROTEIN TATA"/>
    <property type="match status" value="1"/>
</dbReference>
<feature type="transmembrane region" description="Helical" evidence="10">
    <location>
        <begin position="22"/>
        <end position="43"/>
    </location>
</feature>
<reference evidence="11 12" key="1">
    <citation type="submission" date="2012-01" db="EMBL/GenBank/DDBJ databases">
        <title>Improved High-Quality Draft sequence of Metallosphaera yellowstonensis MK1.</title>
        <authorList>
            <consortium name="US DOE Joint Genome Institute"/>
            <person name="Lucas S."/>
            <person name="Han J."/>
            <person name="Cheng J.-F."/>
            <person name="Goodwin L."/>
            <person name="Pitluck S."/>
            <person name="Peters L."/>
            <person name="Teshima H."/>
            <person name="Detter J.C."/>
            <person name="Han C."/>
            <person name="Tapia R."/>
            <person name="Land M."/>
            <person name="Hauser L."/>
            <person name="Kyrpides N."/>
            <person name="Kozubal M."/>
            <person name="Macur R.E."/>
            <person name="Jay Z."/>
            <person name="Inskeep W."/>
            <person name="Woyke T."/>
        </authorList>
    </citation>
    <scope>NUCLEOTIDE SEQUENCE [LARGE SCALE GENOMIC DNA]</scope>
    <source>
        <strain evidence="11 12">MK1</strain>
    </source>
</reference>
<dbReference type="Pfam" id="PF02416">
    <property type="entry name" value="TatA_B_E"/>
    <property type="match status" value="1"/>
</dbReference>
<evidence type="ECO:0000256" key="3">
    <source>
        <dbReference type="ARBA" id="ARBA00022475"/>
    </source>
</evidence>
<keyword evidence="2" id="KW-0813">Transport</keyword>
<dbReference type="EMBL" id="JH597761">
    <property type="protein sequence ID" value="EHP70553.1"/>
    <property type="molecule type" value="Genomic_DNA"/>
</dbReference>
<evidence type="ECO:0000313" key="11">
    <source>
        <dbReference type="EMBL" id="EHP70553.1"/>
    </source>
</evidence>
<gene>
    <name evidence="11" type="ORF">MetMK1DRAFT_00010560</name>
</gene>
<evidence type="ECO:0000256" key="6">
    <source>
        <dbReference type="ARBA" id="ARBA00022989"/>
    </source>
</evidence>
<organism evidence="11 12">
    <name type="scientific">Metallosphaera yellowstonensis MK1</name>
    <dbReference type="NCBI Taxonomy" id="671065"/>
    <lineage>
        <taxon>Archaea</taxon>
        <taxon>Thermoproteota</taxon>
        <taxon>Thermoprotei</taxon>
        <taxon>Sulfolobales</taxon>
        <taxon>Sulfolobaceae</taxon>
        <taxon>Metallosphaera</taxon>
    </lineage>
</organism>
<keyword evidence="12" id="KW-1185">Reference proteome</keyword>
<dbReference type="GO" id="GO:0043953">
    <property type="term" value="P:protein transport by the Tat complex"/>
    <property type="evidence" value="ECO:0007669"/>
    <property type="project" value="InterPro"/>
</dbReference>
<evidence type="ECO:0000256" key="4">
    <source>
        <dbReference type="ARBA" id="ARBA00022692"/>
    </source>
</evidence>
<dbReference type="AlphaFoldDB" id="H2C2T2"/>
<evidence type="ECO:0000313" key="12">
    <source>
        <dbReference type="Proteomes" id="UP000003980"/>
    </source>
</evidence>
<evidence type="ECO:0000256" key="5">
    <source>
        <dbReference type="ARBA" id="ARBA00022927"/>
    </source>
</evidence>
<keyword evidence="5" id="KW-0653">Protein transport</keyword>
<evidence type="ECO:0000256" key="8">
    <source>
        <dbReference type="ARBA" id="ARBA00023136"/>
    </source>
</evidence>
<dbReference type="InterPro" id="IPR003369">
    <property type="entry name" value="TatA/B/E"/>
</dbReference>
<keyword evidence="6 10" id="KW-1133">Transmembrane helix</keyword>
<dbReference type="STRING" id="671065.MetMK1DRAFT_00010560"/>
<proteinExistence type="predicted"/>
<sequence length="121" mass="13661">MLTLSIINNVFKPLREIYLDEIMVAINPSDIAIIIIVALILFVGSSKIPELFRSMGRALGEFKKGRMEAEMEINQMQTQPVSQSPQVNVQSSQSKSVDELEKQIKDLQAQLDQLKKQKTSQ</sequence>
<accession>H2C2T2</accession>
<dbReference type="HOGENOM" id="CLU_086034_3_1_2"/>
<evidence type="ECO:0000256" key="1">
    <source>
        <dbReference type="ARBA" id="ARBA00004162"/>
    </source>
</evidence>
<keyword evidence="8 10" id="KW-0472">Membrane</keyword>
<name>H2C2T2_9CREN</name>
<dbReference type="Gene3D" id="1.20.5.3310">
    <property type="match status" value="1"/>
</dbReference>
<dbReference type="GO" id="GO:0005886">
    <property type="term" value="C:plasma membrane"/>
    <property type="evidence" value="ECO:0007669"/>
    <property type="project" value="UniProtKB-SubCell"/>
</dbReference>
<feature type="region of interest" description="Disordered" evidence="9">
    <location>
        <begin position="75"/>
        <end position="99"/>
    </location>
</feature>
<evidence type="ECO:0000256" key="10">
    <source>
        <dbReference type="SAM" id="Phobius"/>
    </source>
</evidence>